<gene>
    <name evidence="1" type="ORF">E5331_01475</name>
</gene>
<dbReference type="EMBL" id="SRYB01000001">
    <property type="protein sequence ID" value="TGY81079.1"/>
    <property type="molecule type" value="Genomic_DNA"/>
</dbReference>
<keyword evidence="2" id="KW-1185">Reference proteome</keyword>
<evidence type="ECO:0000313" key="2">
    <source>
        <dbReference type="Proteomes" id="UP000306319"/>
    </source>
</evidence>
<organism evidence="1 2">
    <name type="scientific">Lepagella muris</name>
    <dbReference type="NCBI Taxonomy" id="3032870"/>
    <lineage>
        <taxon>Bacteria</taxon>
        <taxon>Pseudomonadati</taxon>
        <taxon>Bacteroidota</taxon>
        <taxon>Bacteroidia</taxon>
        <taxon>Bacteroidales</taxon>
        <taxon>Muribaculaceae</taxon>
        <taxon>Lepagella</taxon>
    </lineage>
</organism>
<proteinExistence type="predicted"/>
<accession>A0AC61RN90</accession>
<comment type="caution">
    <text evidence="1">The sequence shown here is derived from an EMBL/GenBank/DDBJ whole genome shotgun (WGS) entry which is preliminary data.</text>
</comment>
<dbReference type="Proteomes" id="UP000306319">
    <property type="component" value="Unassembled WGS sequence"/>
</dbReference>
<reference evidence="1" key="1">
    <citation type="submission" date="2019-04" db="EMBL/GenBank/DDBJ databases">
        <title>Microbes associate with the intestines of laboratory mice.</title>
        <authorList>
            <person name="Navarre W."/>
            <person name="Wong E."/>
            <person name="Huang K."/>
            <person name="Tropini C."/>
            <person name="Ng K."/>
            <person name="Yu B."/>
        </authorList>
    </citation>
    <scope>NUCLEOTIDE SEQUENCE</scope>
    <source>
        <strain evidence="1">NM04_E33</strain>
    </source>
</reference>
<name>A0AC61RN90_9BACT</name>
<protein>
    <submittedName>
        <fullName evidence="1">Uncharacterized protein</fullName>
    </submittedName>
</protein>
<sequence>MTQQEMHKIKDCRILIIGYGSLSEFISDELQNIGFCRIRRSDDLSDIADFDIVIVVNTGQPTAAVPILYPFDFIEGGGVIVRLPGDDIGVPDDADMRIWAARYMSGYCAFWNMEDCEWLVASLPLIMKGESSAQAQRTAAVICARISANIAVGRVVKHFPRFYLADNRSLLSIK</sequence>
<evidence type="ECO:0000313" key="1">
    <source>
        <dbReference type="EMBL" id="TGY81079.1"/>
    </source>
</evidence>